<dbReference type="SUPFAM" id="SSF50985">
    <property type="entry name" value="RCC1/BLIP-II"/>
    <property type="match status" value="1"/>
</dbReference>
<dbReference type="InterPro" id="IPR011333">
    <property type="entry name" value="SKP1/BTB/POZ_sf"/>
</dbReference>
<dbReference type="InterPro" id="IPR009091">
    <property type="entry name" value="RCC1/BLIP-II"/>
</dbReference>
<reference evidence="2" key="1">
    <citation type="submission" date="2022-08" db="EMBL/GenBank/DDBJ databases">
        <title>Novel sulfate-reducing endosymbionts in the free-living metamonad Anaeramoeba.</title>
        <authorList>
            <person name="Jerlstrom-Hultqvist J."/>
            <person name="Cepicka I."/>
            <person name="Gallot-Lavallee L."/>
            <person name="Salas-Leiva D."/>
            <person name="Curtis B.A."/>
            <person name="Zahonova K."/>
            <person name="Pipaliya S."/>
            <person name="Dacks J."/>
            <person name="Roger A.J."/>
        </authorList>
    </citation>
    <scope>NUCLEOTIDE SEQUENCE</scope>
    <source>
        <strain evidence="2">Schooner1</strain>
    </source>
</reference>
<organism evidence="2 3">
    <name type="scientific">Anaeramoeba flamelloides</name>
    <dbReference type="NCBI Taxonomy" id="1746091"/>
    <lineage>
        <taxon>Eukaryota</taxon>
        <taxon>Metamonada</taxon>
        <taxon>Anaeramoebidae</taxon>
        <taxon>Anaeramoeba</taxon>
    </lineage>
</organism>
<gene>
    <name evidence="2" type="ORF">M0813_06516</name>
</gene>
<feature type="domain" description="BTB" evidence="1">
    <location>
        <begin position="481"/>
        <end position="570"/>
    </location>
</feature>
<evidence type="ECO:0000259" key="1">
    <source>
        <dbReference type="PROSITE" id="PS50097"/>
    </source>
</evidence>
<comment type="caution">
    <text evidence="2">The sequence shown here is derived from an EMBL/GenBank/DDBJ whole genome shotgun (WGS) entry which is preliminary data.</text>
</comment>
<keyword evidence="3" id="KW-1185">Reference proteome</keyword>
<dbReference type="PANTHER" id="PTHR45982:SF1">
    <property type="entry name" value="REGULATOR OF CHROMOSOME CONDENSATION"/>
    <property type="match status" value="1"/>
</dbReference>
<dbReference type="InterPro" id="IPR051553">
    <property type="entry name" value="Ran_GTPase-activating"/>
</dbReference>
<sequence length="610" mass="69987">MTESSIFVSGKPSYATFLVDSNQSKLPQWSPINTSVIENQTEVKKIVAGSSSNKSCLIWRGTNQLEFYKEDIKHKYKIENEEIKDIQSGYSTFLILTVSGKIYSLADRYKCSHCEIPLTDLSQSNWKQVVPVPFFNEKENDRLVESFAMVGWSNYFVCKNGDFYANGYNLGRLGDGTKNNHKNLPVLIKKNVTRVFGGVQAYHFFLTTKSNELYAAGSNYSSVCGLSSDESNLQMSPKKVDDWKASDILDIFCFSSSVLITKEGKAYGCGSATSGCGKVETRFKEIPLLKDKKVVKISGGYATVCVLTSENELYGWNFNTNSQPTEQYQNNKEVWNKPRKINVPEYFIKNSLPLNFSCGTENIFLYQDLDVSTLKQDFKKFYESKKYCDSKLIASGNEEIPIHKIIVELRTNLKIEEINEIFLKNTFSLEEINTFLQWAYFGTILDTVLITKFFDSLNLPFPPKSTFEQDLLKLYKDEDSKDFTLQVKMEDDDDDYDDDDDDDDDDFEEIPVHKLILVARSGLFRELFQNLSLNENAKNTNSVQDYSNKTIESLEIFVKYLYTSKIELTADDDPQLIVEELEDSIEYYQLNKNSNLKNELSKIKRQFDLN</sequence>
<protein>
    <recommendedName>
        <fullName evidence="1">BTB domain-containing protein</fullName>
    </recommendedName>
</protein>
<dbReference type="InterPro" id="IPR000210">
    <property type="entry name" value="BTB/POZ_dom"/>
</dbReference>
<evidence type="ECO:0000313" key="3">
    <source>
        <dbReference type="Proteomes" id="UP001150062"/>
    </source>
</evidence>
<dbReference type="CDD" id="cd18186">
    <property type="entry name" value="BTB_POZ_ZBTB_KLHL-like"/>
    <property type="match status" value="1"/>
</dbReference>
<dbReference type="SUPFAM" id="SSF54695">
    <property type="entry name" value="POZ domain"/>
    <property type="match status" value="1"/>
</dbReference>
<dbReference type="Gene3D" id="3.30.710.10">
    <property type="entry name" value="Potassium Channel Kv1.1, Chain A"/>
    <property type="match status" value="2"/>
</dbReference>
<accession>A0ABQ8XDK3</accession>
<dbReference type="PROSITE" id="PS50097">
    <property type="entry name" value="BTB"/>
    <property type="match status" value="1"/>
</dbReference>
<dbReference type="Proteomes" id="UP001150062">
    <property type="component" value="Unassembled WGS sequence"/>
</dbReference>
<evidence type="ECO:0000313" key="2">
    <source>
        <dbReference type="EMBL" id="KAJ6230727.1"/>
    </source>
</evidence>
<proteinExistence type="predicted"/>
<dbReference type="PANTHER" id="PTHR45982">
    <property type="entry name" value="REGULATOR OF CHROMOSOME CONDENSATION"/>
    <property type="match status" value="1"/>
</dbReference>
<dbReference type="Gene3D" id="2.130.10.30">
    <property type="entry name" value="Regulator of chromosome condensation 1/beta-lactamase-inhibitor protein II"/>
    <property type="match status" value="1"/>
</dbReference>
<dbReference type="EMBL" id="JAOAOG010000309">
    <property type="protein sequence ID" value="KAJ6230727.1"/>
    <property type="molecule type" value="Genomic_DNA"/>
</dbReference>
<dbReference type="Pfam" id="PF00651">
    <property type="entry name" value="BTB"/>
    <property type="match status" value="1"/>
</dbReference>
<name>A0ABQ8XDK3_9EUKA</name>